<dbReference type="SUPFAM" id="SSF53335">
    <property type="entry name" value="S-adenosyl-L-methionine-dependent methyltransferases"/>
    <property type="match status" value="1"/>
</dbReference>
<protein>
    <recommendedName>
        <fullName evidence="3">Class I SAM-dependent methyltransferase</fullName>
    </recommendedName>
</protein>
<dbReference type="PANTHER" id="PTHR43861">
    <property type="entry name" value="TRANS-ACONITATE 2-METHYLTRANSFERASE-RELATED"/>
    <property type="match status" value="1"/>
</dbReference>
<gene>
    <name evidence="1" type="ORF">FD145_43</name>
</gene>
<dbReference type="Pfam" id="PF13489">
    <property type="entry name" value="Methyltransf_23"/>
    <property type="match status" value="1"/>
</dbReference>
<dbReference type="PANTHER" id="PTHR43861:SF1">
    <property type="entry name" value="TRANS-ACONITATE 2-METHYLTRANSFERASE"/>
    <property type="match status" value="1"/>
</dbReference>
<dbReference type="Gene3D" id="3.40.50.150">
    <property type="entry name" value="Vaccinia Virus protein VP39"/>
    <property type="match status" value="1"/>
</dbReference>
<dbReference type="AlphaFoldDB" id="A0A833L2E4"/>
<evidence type="ECO:0000313" key="2">
    <source>
        <dbReference type="Proteomes" id="UP000488506"/>
    </source>
</evidence>
<sequence>MGFKEITGQDYTEDLIKRLKGEYPERAFLKQFREILQERLKPGSSMLDIGCATGYAYNSFKNSGITYTGLDIEEEYIRIASEYFRDNPQVNFIQHDTAMSASPKIADIVICSATLEHCSGLMPTLKHLTDAARHHILLRTFLGEREEIYSISSPISQYEKTHKKYYNQYSFKNVLSYLNQRGFKVRVCRDEFTDSMPQFLDGVIRTFFIIYATKS</sequence>
<organism evidence="1 2">
    <name type="scientific">Candidatus Saganbacteria bacterium</name>
    <dbReference type="NCBI Taxonomy" id="2575572"/>
    <lineage>
        <taxon>Bacteria</taxon>
        <taxon>Bacillati</taxon>
        <taxon>Saganbacteria</taxon>
    </lineage>
</organism>
<evidence type="ECO:0008006" key="3">
    <source>
        <dbReference type="Google" id="ProtNLM"/>
    </source>
</evidence>
<name>A0A833L2E4_UNCSA</name>
<dbReference type="Proteomes" id="UP000488506">
    <property type="component" value="Unassembled WGS sequence"/>
</dbReference>
<accession>A0A833L2E4</accession>
<comment type="caution">
    <text evidence="1">The sequence shown here is derived from an EMBL/GenBank/DDBJ whole genome shotgun (WGS) entry which is preliminary data.</text>
</comment>
<dbReference type="CDD" id="cd02440">
    <property type="entry name" value="AdoMet_MTases"/>
    <property type="match status" value="1"/>
</dbReference>
<reference evidence="1 2" key="1">
    <citation type="submission" date="2019-12" db="EMBL/GenBank/DDBJ databases">
        <authorList>
            <person name="Wolfe R."/>
            <person name="Danczak R."/>
            <person name="Wilkins M."/>
        </authorList>
    </citation>
    <scope>NUCLEOTIDE SEQUENCE [LARGE SCALE GENOMIC DNA]</scope>
    <source>
        <strain evidence="1">X2_MaxBin.013</strain>
    </source>
</reference>
<dbReference type="InterPro" id="IPR029063">
    <property type="entry name" value="SAM-dependent_MTases_sf"/>
</dbReference>
<dbReference type="EMBL" id="WPAF01000001">
    <property type="protein sequence ID" value="KAF0135217.1"/>
    <property type="molecule type" value="Genomic_DNA"/>
</dbReference>
<proteinExistence type="predicted"/>
<evidence type="ECO:0000313" key="1">
    <source>
        <dbReference type="EMBL" id="KAF0135217.1"/>
    </source>
</evidence>